<dbReference type="EMBL" id="NKCL01000416">
    <property type="protein sequence ID" value="RSL73001.1"/>
    <property type="molecule type" value="Genomic_DNA"/>
</dbReference>
<feature type="compositionally biased region" description="Gly residues" evidence="2">
    <location>
        <begin position="126"/>
        <end position="136"/>
    </location>
</feature>
<feature type="compositionally biased region" description="Acidic residues" evidence="2">
    <location>
        <begin position="237"/>
        <end position="260"/>
    </location>
</feature>
<dbReference type="Proteomes" id="UP000287972">
    <property type="component" value="Unassembled WGS sequence"/>
</dbReference>
<dbReference type="PANTHER" id="PTHR35392">
    <property type="entry name" value="ZN(II)2CYS6 TRANSCRIPTION FACTOR (EUROFUNG)-RELATED-RELATED"/>
    <property type="match status" value="1"/>
</dbReference>
<feature type="compositionally biased region" description="Basic and acidic residues" evidence="2">
    <location>
        <begin position="141"/>
        <end position="154"/>
    </location>
</feature>
<accession>A0A428R614</accession>
<evidence type="ECO:0000259" key="3">
    <source>
        <dbReference type="PROSITE" id="PS50048"/>
    </source>
</evidence>
<proteinExistence type="predicted"/>
<dbReference type="AlphaFoldDB" id="A0A428R614"/>
<feature type="domain" description="Zn(2)-C6 fungal-type" evidence="3">
    <location>
        <begin position="400"/>
        <end position="443"/>
    </location>
</feature>
<dbReference type="PANTHER" id="PTHR35392:SF3">
    <property type="entry name" value="ZN(2)-C6 FUNGAL-TYPE DOMAIN-CONTAINING PROTEIN"/>
    <property type="match status" value="1"/>
</dbReference>
<feature type="compositionally biased region" description="Low complexity" evidence="2">
    <location>
        <begin position="303"/>
        <end position="315"/>
    </location>
</feature>
<sequence length="857" mass="97252">MGPGWMDRSPGTLYSTSKTGRKREQTAAHPTSQGRQKRHRPDGQAPPDPFPFEQQQESQPSSINPQEREPLLDQYARHGHPDAPAGSSSGGGAHSGTAHQEIPLVQGLSQDILPPFVSHPARKRGVGGYRAGGVPGGQPVEARRGSPEETRASPDDSSSPEDSSAPVVPRGAGVTGTNSVRQGLVSNFQTGNGGGAPSSDASSEENEPSESEDDDSEGDSEELEDDQDDSSRLSQGEDADIELGDAGDVEEESSSEDDQPGFENRELMRRATAYQSRASHNDRTVNSVTRTLQASRLHDSDSNTDSSSSSLSSSSSDEDENQRRPRDQGYDTADELADEYHRAEFAYDDDDEKVNLIRQKYGPPMGGRNSPTPDENTNKGRRTLRPQEREDVKNTRHMGACVRCRMQKIKCYTDQNKPKGECISCKIVNQDSPKIHRFMPCQRLKIADLVLYRCGGLNLTRRWKGIQMRDVSDRVDNIPTVIKVSQGLCRKPLLMKVVRFKPRPGDVTARYWTDSLFGKDVFKKKELASYCLYDIMTTAVAVEKYTVENAVPAFIDTLKDEMDKGEGYDRIHKTEFMALKHYFSLRDKVKAKHTEDDIIELGIMINLFTLWCAIRHTTGSFYIEGEETLGMLPETEDKSYPLLGKVSVPRMIVAQFDTLNYVWVLERYKNKLLRDIDWLLLRNKGRWWFAVYLIVFILLREASWVSLDRYRHARQNFPATLRYSIPFFVESLHVSCNNILAHWHHRNDDKWPESMNPKAKEGTFMSHLTDEQYIIIQETRRDPEVHRQLRVWEVYKNENGKIIRIQPPQDPTQPQYTGRQDKFDWDHPFYWVAQIFEPNWSAHPTYQREPVPKSAAG</sequence>
<organism evidence="4 5">
    <name type="scientific">Fusarium floridanum</name>
    <dbReference type="NCBI Taxonomy" id="1325733"/>
    <lineage>
        <taxon>Eukaryota</taxon>
        <taxon>Fungi</taxon>
        <taxon>Dikarya</taxon>
        <taxon>Ascomycota</taxon>
        <taxon>Pezizomycotina</taxon>
        <taxon>Sordariomycetes</taxon>
        <taxon>Hypocreomycetidae</taxon>
        <taxon>Hypocreales</taxon>
        <taxon>Nectriaceae</taxon>
        <taxon>Fusarium</taxon>
        <taxon>Fusarium solani species complex</taxon>
    </lineage>
</organism>
<dbReference type="GO" id="GO:0008270">
    <property type="term" value="F:zinc ion binding"/>
    <property type="evidence" value="ECO:0007669"/>
    <property type="project" value="InterPro"/>
</dbReference>
<feature type="region of interest" description="Disordered" evidence="2">
    <location>
        <begin position="1"/>
        <end position="333"/>
    </location>
</feature>
<feature type="compositionally biased region" description="Basic and acidic residues" evidence="2">
    <location>
        <begin position="66"/>
        <end position="81"/>
    </location>
</feature>
<keyword evidence="1" id="KW-0539">Nucleus</keyword>
<feature type="compositionally biased region" description="Low complexity" evidence="2">
    <location>
        <begin position="51"/>
        <end position="65"/>
    </location>
</feature>
<comment type="caution">
    <text evidence="4">The sequence shown here is derived from an EMBL/GenBank/DDBJ whole genome shotgun (WGS) entry which is preliminary data.</text>
</comment>
<dbReference type="PROSITE" id="PS50048">
    <property type="entry name" value="ZN2_CY6_FUNGAL_2"/>
    <property type="match status" value="1"/>
</dbReference>
<gene>
    <name evidence="4" type="ORF">CEP51_011805</name>
</gene>
<feature type="compositionally biased region" description="Polar residues" evidence="2">
    <location>
        <begin position="175"/>
        <end position="190"/>
    </location>
</feature>
<feature type="compositionally biased region" description="Acidic residues" evidence="2">
    <location>
        <begin position="202"/>
        <end position="228"/>
    </location>
</feature>
<keyword evidence="5" id="KW-1185">Reference proteome</keyword>
<reference evidence="4 5" key="1">
    <citation type="submission" date="2017-06" db="EMBL/GenBank/DDBJ databases">
        <title>Comparative genomic analysis of Ambrosia Fusariam Clade fungi.</title>
        <authorList>
            <person name="Stajich J.E."/>
            <person name="Carrillo J."/>
            <person name="Kijimoto T."/>
            <person name="Eskalen A."/>
            <person name="O'Donnell K."/>
            <person name="Kasson M."/>
        </authorList>
    </citation>
    <scope>NUCLEOTIDE SEQUENCE [LARGE SCALE GENOMIC DNA]</scope>
    <source>
        <strain evidence="4 5">NRRL62606</strain>
    </source>
</reference>
<evidence type="ECO:0000256" key="1">
    <source>
        <dbReference type="ARBA" id="ARBA00023242"/>
    </source>
</evidence>
<dbReference type="InterPro" id="IPR001138">
    <property type="entry name" value="Zn2Cys6_DnaBD"/>
</dbReference>
<evidence type="ECO:0000313" key="5">
    <source>
        <dbReference type="Proteomes" id="UP000287972"/>
    </source>
</evidence>
<dbReference type="InterPro" id="IPR052973">
    <property type="entry name" value="Fungal_sec-metab_reg_TF"/>
</dbReference>
<name>A0A428R614_9HYPO</name>
<dbReference type="GO" id="GO:0000981">
    <property type="term" value="F:DNA-binding transcription factor activity, RNA polymerase II-specific"/>
    <property type="evidence" value="ECO:0007669"/>
    <property type="project" value="InterPro"/>
</dbReference>
<evidence type="ECO:0000256" key="2">
    <source>
        <dbReference type="SAM" id="MobiDB-lite"/>
    </source>
</evidence>
<evidence type="ECO:0000313" key="4">
    <source>
        <dbReference type="EMBL" id="RSL73001.1"/>
    </source>
</evidence>
<protein>
    <recommendedName>
        <fullName evidence="3">Zn(2)-C6 fungal-type domain-containing protein</fullName>
    </recommendedName>
</protein>
<feature type="region of interest" description="Disordered" evidence="2">
    <location>
        <begin position="359"/>
        <end position="392"/>
    </location>
</feature>
<feature type="compositionally biased region" description="Low complexity" evidence="2">
    <location>
        <begin position="155"/>
        <end position="166"/>
    </location>
</feature>
<dbReference type="CDD" id="cd00067">
    <property type="entry name" value="GAL4"/>
    <property type="match status" value="1"/>
</dbReference>
<feature type="compositionally biased region" description="Polar residues" evidence="2">
    <location>
        <begin position="273"/>
        <end position="294"/>
    </location>
</feature>